<dbReference type="Pfam" id="PF00753">
    <property type="entry name" value="Lactamase_B"/>
    <property type="match status" value="1"/>
</dbReference>
<evidence type="ECO:0000256" key="3">
    <source>
        <dbReference type="ARBA" id="ARBA00022801"/>
    </source>
</evidence>
<gene>
    <name evidence="6" type="ORF">BC659_2656</name>
</gene>
<evidence type="ECO:0000256" key="1">
    <source>
        <dbReference type="ARBA" id="ARBA00007749"/>
    </source>
</evidence>
<dbReference type="PANTHER" id="PTHR42978">
    <property type="entry name" value="QUORUM-QUENCHING LACTONASE YTNP-RELATED-RELATED"/>
    <property type="match status" value="1"/>
</dbReference>
<accession>A0A4R6ITA0</accession>
<protein>
    <submittedName>
        <fullName evidence="6">Glyoxylase-like metal-dependent hydrolase (Beta-lactamase superfamily II)</fullName>
    </submittedName>
</protein>
<organism evidence="6 7">
    <name type="scientific">Sediminibacterium goheungense</name>
    <dbReference type="NCBI Taxonomy" id="1086393"/>
    <lineage>
        <taxon>Bacteria</taxon>
        <taxon>Pseudomonadati</taxon>
        <taxon>Bacteroidota</taxon>
        <taxon>Chitinophagia</taxon>
        <taxon>Chitinophagales</taxon>
        <taxon>Chitinophagaceae</taxon>
        <taxon>Sediminibacterium</taxon>
    </lineage>
</organism>
<evidence type="ECO:0000256" key="4">
    <source>
        <dbReference type="ARBA" id="ARBA00022833"/>
    </source>
</evidence>
<evidence type="ECO:0000256" key="2">
    <source>
        <dbReference type="ARBA" id="ARBA00022723"/>
    </source>
</evidence>
<dbReference type="Proteomes" id="UP000295741">
    <property type="component" value="Unassembled WGS sequence"/>
</dbReference>
<proteinExistence type="inferred from homology"/>
<evidence type="ECO:0000259" key="5">
    <source>
        <dbReference type="SMART" id="SM00849"/>
    </source>
</evidence>
<name>A0A4R6ITA0_9BACT</name>
<dbReference type="GO" id="GO:0046872">
    <property type="term" value="F:metal ion binding"/>
    <property type="evidence" value="ECO:0007669"/>
    <property type="project" value="UniProtKB-KW"/>
</dbReference>
<dbReference type="GO" id="GO:0016787">
    <property type="term" value="F:hydrolase activity"/>
    <property type="evidence" value="ECO:0007669"/>
    <property type="project" value="UniProtKB-KW"/>
</dbReference>
<reference evidence="6 7" key="1">
    <citation type="submission" date="2019-03" db="EMBL/GenBank/DDBJ databases">
        <title>Genomic Encyclopedia of Archaeal and Bacterial Type Strains, Phase II (KMG-II): from individual species to whole genera.</title>
        <authorList>
            <person name="Goeker M."/>
        </authorList>
    </citation>
    <scope>NUCLEOTIDE SEQUENCE [LARGE SCALE GENOMIC DNA]</scope>
    <source>
        <strain evidence="6 7">DSM 28323</strain>
    </source>
</reference>
<comment type="similarity">
    <text evidence="1">Belongs to the metallo-beta-lactamase superfamily.</text>
</comment>
<dbReference type="InterPro" id="IPR051013">
    <property type="entry name" value="MBL_superfamily_lactonases"/>
</dbReference>
<dbReference type="EMBL" id="SNWP01000012">
    <property type="protein sequence ID" value="TDO25733.1"/>
    <property type="molecule type" value="Genomic_DNA"/>
</dbReference>
<dbReference type="RefSeq" id="WP_133475227.1">
    <property type="nucleotide sequence ID" value="NZ_SNWP01000012.1"/>
</dbReference>
<dbReference type="OrthoDB" id="9802248at2"/>
<dbReference type="AlphaFoldDB" id="A0A4R6ITA0"/>
<dbReference type="SMART" id="SM00849">
    <property type="entry name" value="Lactamase_B"/>
    <property type="match status" value="1"/>
</dbReference>
<sequence length="264" mass="29866">MPEFFHLNCVTIHSPLSENVGGHCLLIKEGERLILVDTGIGLNDVQFPEERIGKELITLVGYVFDENQTATRQITKLGFKPEQVTDCIITHLDNDHIGGLADFPHARVHLSEEEMQNYTNGNPRYLTPPMAHGPRLHTYPGSADRWLGMEARKLDIPISTALYLVPLPGHTMGHCGVAIETAEGWLLYAGDAYYLREEFTNPLHPVHTLAAMRADDNILRMQSLEKIRTLMNTYPAMKVYSYHDGNEFQMEDVRWQIADIKSAI</sequence>
<comment type="caution">
    <text evidence="6">The sequence shown here is derived from an EMBL/GenBank/DDBJ whole genome shotgun (WGS) entry which is preliminary data.</text>
</comment>
<dbReference type="Gene3D" id="3.60.15.10">
    <property type="entry name" value="Ribonuclease Z/Hydroxyacylglutathione hydrolase-like"/>
    <property type="match status" value="1"/>
</dbReference>
<evidence type="ECO:0000313" key="6">
    <source>
        <dbReference type="EMBL" id="TDO25733.1"/>
    </source>
</evidence>
<keyword evidence="4" id="KW-0862">Zinc</keyword>
<keyword evidence="3 6" id="KW-0378">Hydrolase</keyword>
<feature type="domain" description="Metallo-beta-lactamase" evidence="5">
    <location>
        <begin position="21"/>
        <end position="243"/>
    </location>
</feature>
<evidence type="ECO:0000313" key="7">
    <source>
        <dbReference type="Proteomes" id="UP000295741"/>
    </source>
</evidence>
<dbReference type="PANTHER" id="PTHR42978:SF3">
    <property type="entry name" value="BLR3078 PROTEIN"/>
    <property type="match status" value="1"/>
</dbReference>
<dbReference type="SUPFAM" id="SSF56281">
    <property type="entry name" value="Metallo-hydrolase/oxidoreductase"/>
    <property type="match status" value="1"/>
</dbReference>
<keyword evidence="7" id="KW-1185">Reference proteome</keyword>
<dbReference type="InterPro" id="IPR001279">
    <property type="entry name" value="Metallo-B-lactamas"/>
</dbReference>
<keyword evidence="2" id="KW-0479">Metal-binding</keyword>
<dbReference type="CDD" id="cd07742">
    <property type="entry name" value="metallo-hydrolase-like_MBL-fold"/>
    <property type="match status" value="1"/>
</dbReference>
<dbReference type="InterPro" id="IPR036866">
    <property type="entry name" value="RibonucZ/Hydroxyglut_hydro"/>
</dbReference>